<dbReference type="GO" id="GO:0022857">
    <property type="term" value="F:transmembrane transporter activity"/>
    <property type="evidence" value="ECO:0007669"/>
    <property type="project" value="InterPro"/>
</dbReference>
<feature type="transmembrane region" description="Helical" evidence="4">
    <location>
        <begin position="253"/>
        <end position="273"/>
    </location>
</feature>
<keyword evidence="6" id="KW-1185">Reference proteome</keyword>
<gene>
    <name evidence="5" type="ORF">DEA8626_00110</name>
</gene>
<sequence>MLSRNIPEFVRHAPVPGVKGFAILTGLDASVRGILISVWPLVMYRALEGDAALVSLAYFVIGCVSLLTGLMVPWLSRFAPRRWVYTGGAVLYPAAGILAIIGGPVLTPVALLLSSLATVTIFICLNAYVMDYIARHELGHGETLKMLYSAASWAVGPLLGVFMWKYWEPLPFIFAMGFALLLLATFWFMRLGNGKLITRARAPAPNPLAYLGRFFRQPRLIAGWLFAVLRSAGWWVYVVYLPIFCLETGLGDWIASAAFTLSNALLFTSPLILRWMQRRGLRRAIQIAFASCAGCFALAALGQLWPPAAVAALFAGSIFLVMLDTFGGLPFLMSVKPAERTEMSAVYSSFRDVSGIVTPGAAWLVLLVAPISGVFVACAAGLAMMAGVAGLMHPRFGEKRQPRFDQPA</sequence>
<keyword evidence="2 4" id="KW-1133">Transmembrane helix</keyword>
<keyword evidence="3 4" id="KW-0472">Membrane</keyword>
<dbReference type="InterPro" id="IPR036259">
    <property type="entry name" value="MFS_trans_sf"/>
</dbReference>
<feature type="transmembrane region" description="Helical" evidence="4">
    <location>
        <begin position="371"/>
        <end position="392"/>
    </location>
</feature>
<dbReference type="RefSeq" id="WP_108851133.1">
    <property type="nucleotide sequence ID" value="NZ_OMOQ01000001.1"/>
</dbReference>
<dbReference type="Proteomes" id="UP000244924">
    <property type="component" value="Unassembled WGS sequence"/>
</dbReference>
<dbReference type="SUPFAM" id="SSF103473">
    <property type="entry name" value="MFS general substrate transporter"/>
    <property type="match status" value="1"/>
</dbReference>
<evidence type="ECO:0000256" key="2">
    <source>
        <dbReference type="ARBA" id="ARBA00022989"/>
    </source>
</evidence>
<reference evidence="5 6" key="1">
    <citation type="submission" date="2018-03" db="EMBL/GenBank/DDBJ databases">
        <authorList>
            <person name="Keele B.F."/>
        </authorList>
    </citation>
    <scope>NUCLEOTIDE SEQUENCE [LARGE SCALE GENOMIC DNA]</scope>
    <source>
        <strain evidence="5 6">CECT 8626</strain>
    </source>
</reference>
<feature type="transmembrane region" description="Helical" evidence="4">
    <location>
        <begin position="146"/>
        <end position="164"/>
    </location>
</feature>
<feature type="transmembrane region" description="Helical" evidence="4">
    <location>
        <begin position="220"/>
        <end position="241"/>
    </location>
</feature>
<dbReference type="EMBL" id="OMOQ01000001">
    <property type="protein sequence ID" value="SPH16600.1"/>
    <property type="molecule type" value="Genomic_DNA"/>
</dbReference>
<accession>A0A2R8B227</accession>
<dbReference type="AlphaFoldDB" id="A0A2R8B227"/>
<dbReference type="Pfam" id="PF07690">
    <property type="entry name" value="MFS_1"/>
    <property type="match status" value="1"/>
</dbReference>
<protein>
    <recommendedName>
        <fullName evidence="7">Major facilitator superfamily (MFS) profile domain-containing protein</fullName>
    </recommendedName>
</protein>
<dbReference type="InterPro" id="IPR011701">
    <property type="entry name" value="MFS"/>
</dbReference>
<dbReference type="OrthoDB" id="9808182at2"/>
<evidence type="ECO:0008006" key="7">
    <source>
        <dbReference type="Google" id="ProtNLM"/>
    </source>
</evidence>
<evidence type="ECO:0000256" key="1">
    <source>
        <dbReference type="ARBA" id="ARBA00022692"/>
    </source>
</evidence>
<feature type="transmembrane region" description="Helical" evidence="4">
    <location>
        <begin position="170"/>
        <end position="189"/>
    </location>
</feature>
<evidence type="ECO:0000313" key="6">
    <source>
        <dbReference type="Proteomes" id="UP000244924"/>
    </source>
</evidence>
<feature type="transmembrane region" description="Helical" evidence="4">
    <location>
        <begin position="56"/>
        <end position="76"/>
    </location>
</feature>
<feature type="transmembrane region" description="Helical" evidence="4">
    <location>
        <begin position="285"/>
        <end position="305"/>
    </location>
</feature>
<keyword evidence="1 4" id="KW-0812">Transmembrane</keyword>
<evidence type="ECO:0000256" key="4">
    <source>
        <dbReference type="SAM" id="Phobius"/>
    </source>
</evidence>
<feature type="transmembrane region" description="Helical" evidence="4">
    <location>
        <begin position="83"/>
        <end position="103"/>
    </location>
</feature>
<evidence type="ECO:0000256" key="3">
    <source>
        <dbReference type="ARBA" id="ARBA00023136"/>
    </source>
</evidence>
<feature type="transmembrane region" description="Helical" evidence="4">
    <location>
        <begin position="109"/>
        <end position="134"/>
    </location>
</feature>
<feature type="transmembrane region" description="Helical" evidence="4">
    <location>
        <begin position="345"/>
        <end position="365"/>
    </location>
</feature>
<proteinExistence type="predicted"/>
<feature type="transmembrane region" description="Helical" evidence="4">
    <location>
        <begin position="21"/>
        <end position="44"/>
    </location>
</feature>
<name>A0A2R8B227_9RHOB</name>
<organism evidence="5 6">
    <name type="scientific">Albidovulum aquaemixtae</name>
    <dbReference type="NCBI Taxonomy" id="1542388"/>
    <lineage>
        <taxon>Bacteria</taxon>
        <taxon>Pseudomonadati</taxon>
        <taxon>Pseudomonadota</taxon>
        <taxon>Alphaproteobacteria</taxon>
        <taxon>Rhodobacterales</taxon>
        <taxon>Paracoccaceae</taxon>
        <taxon>Albidovulum</taxon>
    </lineage>
</organism>
<dbReference type="Gene3D" id="1.20.1250.20">
    <property type="entry name" value="MFS general substrate transporter like domains"/>
    <property type="match status" value="2"/>
</dbReference>
<evidence type="ECO:0000313" key="5">
    <source>
        <dbReference type="EMBL" id="SPH16600.1"/>
    </source>
</evidence>
<feature type="transmembrane region" description="Helical" evidence="4">
    <location>
        <begin position="311"/>
        <end position="333"/>
    </location>
</feature>